<reference evidence="2" key="1">
    <citation type="submission" date="2019-03" db="EMBL/GenBank/DDBJ databases">
        <authorList>
            <person name="Mank J."/>
            <person name="Almeida P."/>
        </authorList>
    </citation>
    <scope>NUCLEOTIDE SEQUENCE</scope>
    <source>
        <strain evidence="2">78183</strain>
    </source>
</reference>
<evidence type="ECO:0000313" key="2">
    <source>
        <dbReference type="EMBL" id="VFU49623.1"/>
    </source>
</evidence>
<name>A0A6N2MAW7_SALVM</name>
<feature type="compositionally biased region" description="Basic and acidic residues" evidence="1">
    <location>
        <begin position="136"/>
        <end position="146"/>
    </location>
</feature>
<evidence type="ECO:0000256" key="1">
    <source>
        <dbReference type="SAM" id="MobiDB-lite"/>
    </source>
</evidence>
<sequence>MGTKCYCESPLIDVNVSKPSLMLIQTRDPNVSWACLTSNKGNVGWREADAVLSSIFSSEATNKRKFSQSFELKKKLTPLFDSEKGFSSGSTLDPNDSYVLSDGGTVNLLSRSYGVYNINELGLQKCTSSSEDETDHSEKTYRCASQ</sequence>
<gene>
    <name evidence="2" type="ORF">SVIM_LOCUS327197</name>
</gene>
<feature type="region of interest" description="Disordered" evidence="1">
    <location>
        <begin position="127"/>
        <end position="146"/>
    </location>
</feature>
<protein>
    <submittedName>
        <fullName evidence="2">Uncharacterized protein</fullName>
    </submittedName>
</protein>
<organism evidence="2">
    <name type="scientific">Salix viminalis</name>
    <name type="common">Common osier</name>
    <name type="synonym">Basket willow</name>
    <dbReference type="NCBI Taxonomy" id="40686"/>
    <lineage>
        <taxon>Eukaryota</taxon>
        <taxon>Viridiplantae</taxon>
        <taxon>Streptophyta</taxon>
        <taxon>Embryophyta</taxon>
        <taxon>Tracheophyta</taxon>
        <taxon>Spermatophyta</taxon>
        <taxon>Magnoliopsida</taxon>
        <taxon>eudicotyledons</taxon>
        <taxon>Gunneridae</taxon>
        <taxon>Pentapetalae</taxon>
        <taxon>rosids</taxon>
        <taxon>fabids</taxon>
        <taxon>Malpighiales</taxon>
        <taxon>Salicaceae</taxon>
        <taxon>Saliceae</taxon>
        <taxon>Salix</taxon>
    </lineage>
</organism>
<accession>A0A6N2MAW7</accession>
<dbReference type="EMBL" id="CAADRP010001708">
    <property type="protein sequence ID" value="VFU49623.1"/>
    <property type="molecule type" value="Genomic_DNA"/>
</dbReference>
<proteinExistence type="predicted"/>
<dbReference type="AlphaFoldDB" id="A0A6N2MAW7"/>